<dbReference type="OrthoDB" id="6779859at2759"/>
<dbReference type="Proteomes" id="UP001152888">
    <property type="component" value="Unassembled WGS sequence"/>
</dbReference>
<evidence type="ECO:0000313" key="2">
    <source>
        <dbReference type="Proteomes" id="UP001152888"/>
    </source>
</evidence>
<name>A0A9P0PBJ9_ACAOB</name>
<reference evidence="1" key="1">
    <citation type="submission" date="2022-03" db="EMBL/GenBank/DDBJ databases">
        <authorList>
            <person name="Sayadi A."/>
        </authorList>
    </citation>
    <scope>NUCLEOTIDE SEQUENCE</scope>
</reference>
<comment type="caution">
    <text evidence="1">The sequence shown here is derived from an EMBL/GenBank/DDBJ whole genome shotgun (WGS) entry which is preliminary data.</text>
</comment>
<organism evidence="1 2">
    <name type="scientific">Acanthoscelides obtectus</name>
    <name type="common">Bean weevil</name>
    <name type="synonym">Bruchus obtectus</name>
    <dbReference type="NCBI Taxonomy" id="200917"/>
    <lineage>
        <taxon>Eukaryota</taxon>
        <taxon>Metazoa</taxon>
        <taxon>Ecdysozoa</taxon>
        <taxon>Arthropoda</taxon>
        <taxon>Hexapoda</taxon>
        <taxon>Insecta</taxon>
        <taxon>Pterygota</taxon>
        <taxon>Neoptera</taxon>
        <taxon>Endopterygota</taxon>
        <taxon>Coleoptera</taxon>
        <taxon>Polyphaga</taxon>
        <taxon>Cucujiformia</taxon>
        <taxon>Chrysomeloidea</taxon>
        <taxon>Chrysomelidae</taxon>
        <taxon>Bruchinae</taxon>
        <taxon>Bruchini</taxon>
        <taxon>Acanthoscelides</taxon>
    </lineage>
</organism>
<dbReference type="AlphaFoldDB" id="A0A9P0PBJ9"/>
<evidence type="ECO:0000313" key="1">
    <source>
        <dbReference type="EMBL" id="CAH1979589.1"/>
    </source>
</evidence>
<accession>A0A9P0PBJ9</accession>
<protein>
    <submittedName>
        <fullName evidence="1">Uncharacterized protein</fullName>
    </submittedName>
</protein>
<dbReference type="EMBL" id="CAKOFQ010006882">
    <property type="protein sequence ID" value="CAH1979589.1"/>
    <property type="molecule type" value="Genomic_DNA"/>
</dbReference>
<proteinExistence type="predicted"/>
<gene>
    <name evidence="1" type="ORF">ACAOBT_LOCUS13522</name>
</gene>
<sequence length="103" mass="11821">MKVAWRKILTEWKASVQGSRETVVQKSSFTVLLNRLIDILEPTREANLISGFRKCGIFPLDVNPLLDRLPRTIDQIALQDSFLQSLEAKNGRKVELRNDVEQN</sequence>
<keyword evidence="2" id="KW-1185">Reference proteome</keyword>